<reference evidence="2" key="1">
    <citation type="journal article" date="2014" name="Front. Microbiol.">
        <title>High frequency of phylogenetically diverse reductive dehalogenase-homologous genes in deep subseafloor sedimentary metagenomes.</title>
        <authorList>
            <person name="Kawai M."/>
            <person name="Futagami T."/>
            <person name="Toyoda A."/>
            <person name="Takaki Y."/>
            <person name="Nishi S."/>
            <person name="Hori S."/>
            <person name="Arai W."/>
            <person name="Tsubouchi T."/>
            <person name="Morono Y."/>
            <person name="Uchiyama I."/>
            <person name="Ito T."/>
            <person name="Fujiyama A."/>
            <person name="Inagaki F."/>
            <person name="Takami H."/>
        </authorList>
    </citation>
    <scope>NUCLEOTIDE SEQUENCE</scope>
    <source>
        <strain evidence="2">Expedition CK06-06</strain>
    </source>
</reference>
<evidence type="ECO:0000313" key="2">
    <source>
        <dbReference type="EMBL" id="GAH32849.1"/>
    </source>
</evidence>
<feature type="domain" description="ATPase AAA-type core" evidence="1">
    <location>
        <begin position="69"/>
        <end position="136"/>
    </location>
</feature>
<dbReference type="InterPro" id="IPR003959">
    <property type="entry name" value="ATPase_AAA_core"/>
</dbReference>
<gene>
    <name evidence="2" type="ORF">S03H2_21939</name>
</gene>
<dbReference type="InterPro" id="IPR027417">
    <property type="entry name" value="P-loop_NTPase"/>
</dbReference>
<organism evidence="2">
    <name type="scientific">marine sediment metagenome</name>
    <dbReference type="NCBI Taxonomy" id="412755"/>
    <lineage>
        <taxon>unclassified sequences</taxon>
        <taxon>metagenomes</taxon>
        <taxon>ecological metagenomes</taxon>
    </lineage>
</organism>
<sequence>IVIGYDDIKAMIQKSLELEAQIHWLLVGPPASAKTLFLMCLERLPLSGYILGSRMSRAGLSDYLIDFKPRYLLVDEVDKLPVKDISPLLSLCETGRVIETLYGRRREEQLSTIVFAAANRIEALPRELVSRFETLHFKEYTRPQFTEVSVRLLERENVEPELGIYIAEQVWGTLRNRDIREALRISRLSETKAEVDDIVSILKRYQPRRGSGR</sequence>
<evidence type="ECO:0000259" key="1">
    <source>
        <dbReference type="Pfam" id="PF00004"/>
    </source>
</evidence>
<protein>
    <recommendedName>
        <fullName evidence="1">ATPase AAA-type core domain-containing protein</fullName>
    </recommendedName>
</protein>
<dbReference type="SUPFAM" id="SSF52540">
    <property type="entry name" value="P-loop containing nucleoside triphosphate hydrolases"/>
    <property type="match status" value="1"/>
</dbReference>
<dbReference type="Gene3D" id="3.40.50.300">
    <property type="entry name" value="P-loop containing nucleotide triphosphate hydrolases"/>
    <property type="match status" value="1"/>
</dbReference>
<dbReference type="GO" id="GO:0005524">
    <property type="term" value="F:ATP binding"/>
    <property type="evidence" value="ECO:0007669"/>
    <property type="project" value="InterPro"/>
</dbReference>
<feature type="non-terminal residue" evidence="2">
    <location>
        <position position="1"/>
    </location>
</feature>
<name>X1FU14_9ZZZZ</name>
<dbReference type="AlphaFoldDB" id="X1FU14"/>
<proteinExistence type="predicted"/>
<comment type="caution">
    <text evidence="2">The sequence shown here is derived from an EMBL/GenBank/DDBJ whole genome shotgun (WGS) entry which is preliminary data.</text>
</comment>
<accession>X1FU14</accession>
<dbReference type="Pfam" id="PF00004">
    <property type="entry name" value="AAA"/>
    <property type="match status" value="1"/>
</dbReference>
<dbReference type="EMBL" id="BARU01011741">
    <property type="protein sequence ID" value="GAH32849.1"/>
    <property type="molecule type" value="Genomic_DNA"/>
</dbReference>
<dbReference type="GO" id="GO:0016887">
    <property type="term" value="F:ATP hydrolysis activity"/>
    <property type="evidence" value="ECO:0007669"/>
    <property type="project" value="InterPro"/>
</dbReference>